<evidence type="ECO:0000313" key="6">
    <source>
        <dbReference type="EMBL" id="CAF1129022.1"/>
    </source>
</evidence>
<dbReference type="Proteomes" id="UP000663870">
    <property type="component" value="Unassembled WGS sequence"/>
</dbReference>
<evidence type="ECO:0000313" key="14">
    <source>
        <dbReference type="Proteomes" id="UP000663874"/>
    </source>
</evidence>
<feature type="chain" id="PRO_5036235312" evidence="2">
    <location>
        <begin position="24"/>
        <end position="97"/>
    </location>
</feature>
<dbReference type="Proteomes" id="UP000663882">
    <property type="component" value="Unassembled WGS sequence"/>
</dbReference>
<dbReference type="EMBL" id="CAJNOH010000200">
    <property type="protein sequence ID" value="CAF0941813.1"/>
    <property type="molecule type" value="Genomic_DNA"/>
</dbReference>
<feature type="region of interest" description="Disordered" evidence="1">
    <location>
        <begin position="39"/>
        <end position="62"/>
    </location>
</feature>
<comment type="caution">
    <text evidence="11">The sequence shown here is derived from an EMBL/GenBank/DDBJ whole genome shotgun (WGS) entry which is preliminary data.</text>
</comment>
<evidence type="ECO:0000256" key="2">
    <source>
        <dbReference type="SAM" id="SignalP"/>
    </source>
</evidence>
<evidence type="ECO:0000313" key="9">
    <source>
        <dbReference type="EMBL" id="CAF1357356.1"/>
    </source>
</evidence>
<evidence type="ECO:0000313" key="3">
    <source>
        <dbReference type="EMBL" id="CAF0941813.1"/>
    </source>
</evidence>
<evidence type="ECO:0000313" key="13">
    <source>
        <dbReference type="Proteomes" id="UP000663870"/>
    </source>
</evidence>
<evidence type="ECO:0000313" key="4">
    <source>
        <dbReference type="EMBL" id="CAF0991250.1"/>
    </source>
</evidence>
<evidence type="ECO:0000313" key="10">
    <source>
        <dbReference type="EMBL" id="CAF3891700.1"/>
    </source>
</evidence>
<dbReference type="EMBL" id="CAJNOT010001016">
    <property type="protein sequence ID" value="CAF1128967.1"/>
    <property type="molecule type" value="Genomic_DNA"/>
</dbReference>
<keyword evidence="2" id="KW-0732">Signal</keyword>
<dbReference type="Proteomes" id="UP000663889">
    <property type="component" value="Unassembled WGS sequence"/>
</dbReference>
<feature type="signal peptide" evidence="2">
    <location>
        <begin position="1"/>
        <end position="23"/>
    </location>
</feature>
<dbReference type="EMBL" id="CAJNOL010000804">
    <property type="protein sequence ID" value="CAF1204292.1"/>
    <property type="molecule type" value="Genomic_DNA"/>
</dbReference>
<reference evidence="11" key="1">
    <citation type="submission" date="2021-02" db="EMBL/GenBank/DDBJ databases">
        <authorList>
            <person name="Nowell W R."/>
        </authorList>
    </citation>
    <scope>NUCLEOTIDE SEQUENCE</scope>
</reference>
<dbReference type="EMBL" id="CAJNOT010001016">
    <property type="protein sequence ID" value="CAF1129022.1"/>
    <property type="molecule type" value="Genomic_DNA"/>
</dbReference>
<name>A0A819I2D1_9BILA</name>
<dbReference type="Proteomes" id="UP000663864">
    <property type="component" value="Unassembled WGS sequence"/>
</dbReference>
<dbReference type="AlphaFoldDB" id="A0A819I2D1"/>
<sequence>MKPVLSVLLVLFLVIVVVHRSSSYDSRIDKRYYDVWEPDNNGGNDGESIKGSPNRQKGFNKEDPCENKPLWFLKSQVRLGKLSPFYDCLVDHGMERK</sequence>
<evidence type="ECO:0000313" key="8">
    <source>
        <dbReference type="EMBL" id="CAF1204292.1"/>
    </source>
</evidence>
<dbReference type="Proteomes" id="UP000663874">
    <property type="component" value="Unassembled WGS sequence"/>
</dbReference>
<dbReference type="EMBL" id="CAJNOL010000802">
    <property type="protein sequence ID" value="CAF1203617.1"/>
    <property type="molecule type" value="Genomic_DNA"/>
</dbReference>
<evidence type="ECO:0000256" key="1">
    <source>
        <dbReference type="SAM" id="MobiDB-lite"/>
    </source>
</evidence>
<accession>A0A819I2D1</accession>
<dbReference type="EMBL" id="CAJNOU010002896">
    <property type="protein sequence ID" value="CAF1357356.1"/>
    <property type="molecule type" value="Genomic_DNA"/>
</dbReference>
<organism evidence="11 14">
    <name type="scientific">Rotaria sordida</name>
    <dbReference type="NCBI Taxonomy" id="392033"/>
    <lineage>
        <taxon>Eukaryota</taxon>
        <taxon>Metazoa</taxon>
        <taxon>Spiralia</taxon>
        <taxon>Gnathifera</taxon>
        <taxon>Rotifera</taxon>
        <taxon>Eurotatoria</taxon>
        <taxon>Bdelloidea</taxon>
        <taxon>Philodinida</taxon>
        <taxon>Philodinidae</taxon>
        <taxon>Rotaria</taxon>
    </lineage>
</organism>
<dbReference type="Proteomes" id="UP000663836">
    <property type="component" value="Unassembled WGS sequence"/>
</dbReference>
<keyword evidence="13" id="KW-1185">Reference proteome</keyword>
<dbReference type="EMBL" id="CAJOBD010004239">
    <property type="protein sequence ID" value="CAF3986388.1"/>
    <property type="molecule type" value="Genomic_DNA"/>
</dbReference>
<evidence type="ECO:0000313" key="7">
    <source>
        <dbReference type="EMBL" id="CAF1203617.1"/>
    </source>
</evidence>
<evidence type="ECO:0000313" key="5">
    <source>
        <dbReference type="EMBL" id="CAF1128967.1"/>
    </source>
</evidence>
<dbReference type="OrthoDB" id="10006906at2759"/>
<evidence type="ECO:0000313" key="12">
    <source>
        <dbReference type="EMBL" id="CAF3986388.1"/>
    </source>
</evidence>
<gene>
    <name evidence="11" type="ORF">FNK824_LOCUS20914</name>
    <name evidence="12" type="ORF">JBS370_LOCUS25469</name>
    <name evidence="7" type="ORF">JXQ802_LOCUS24563</name>
    <name evidence="8" type="ORF">JXQ802_LOCUS24601</name>
    <name evidence="10" type="ORF">OTI717_LOCUS23308</name>
    <name evidence="3" type="ORF">PYM288_LOCUS11633</name>
    <name evidence="4" type="ORF">RFH988_LOCUS13667</name>
    <name evidence="9" type="ORF">SEV965_LOCUS29192</name>
    <name evidence="5" type="ORF">ZHD862_LOCUS19035</name>
    <name evidence="6" type="ORF">ZHD862_LOCUS19038</name>
</gene>
<protein>
    <submittedName>
        <fullName evidence="11">Uncharacterized protein</fullName>
    </submittedName>
</protein>
<dbReference type="Proteomes" id="UP000663823">
    <property type="component" value="Unassembled WGS sequence"/>
</dbReference>
<evidence type="ECO:0000313" key="11">
    <source>
        <dbReference type="EMBL" id="CAF3907494.1"/>
    </source>
</evidence>
<dbReference type="EMBL" id="CAJOBE010003925">
    <property type="protein sequence ID" value="CAF3907494.1"/>
    <property type="molecule type" value="Genomic_DNA"/>
</dbReference>
<proteinExistence type="predicted"/>
<dbReference type="EMBL" id="CAJNOO010000608">
    <property type="protein sequence ID" value="CAF0991250.1"/>
    <property type="molecule type" value="Genomic_DNA"/>
</dbReference>
<dbReference type="Proteomes" id="UP000663854">
    <property type="component" value="Unassembled WGS sequence"/>
</dbReference>
<dbReference type="EMBL" id="CAJOAX010004139">
    <property type="protein sequence ID" value="CAF3891700.1"/>
    <property type="molecule type" value="Genomic_DNA"/>
</dbReference>